<feature type="signal peptide" evidence="1">
    <location>
        <begin position="1"/>
        <end position="22"/>
    </location>
</feature>
<name>A0A0B3RVW3_9RHOB</name>
<feature type="chain" id="PRO_5002098746" evidence="1">
    <location>
        <begin position="23"/>
        <end position="156"/>
    </location>
</feature>
<keyword evidence="3" id="KW-1185">Reference proteome</keyword>
<comment type="caution">
    <text evidence="2">The sequence shown here is derived from an EMBL/GenBank/DDBJ whole genome shotgun (WGS) entry which is preliminary data.</text>
</comment>
<proteinExistence type="predicted"/>
<reference evidence="2 3" key="1">
    <citation type="submission" date="2014-10" db="EMBL/GenBank/DDBJ databases">
        <title>Genome sequence of Ponticoccus sp. strain UMTAT08 isolated from clonal culture of toxic dinoflagellate Alexandrium tamiyavanichii.</title>
        <authorList>
            <person name="Gan H.Y."/>
            <person name="Muhd D.-D."/>
            <person name="Mohd Noor M.E."/>
            <person name="Yeong Y.S."/>
            <person name="Usup G."/>
        </authorList>
    </citation>
    <scope>NUCLEOTIDE SEQUENCE [LARGE SCALE GENOMIC DNA]</scope>
    <source>
        <strain evidence="2 3">UMTAT08</strain>
    </source>
</reference>
<protein>
    <submittedName>
        <fullName evidence="2">Uncharacterized protein</fullName>
    </submittedName>
</protein>
<dbReference type="RefSeq" id="WP_052244199.1">
    <property type="nucleotide sequence ID" value="NZ_JSUQ01000001.1"/>
</dbReference>
<gene>
    <name evidence="2" type="ORF">OA50_00079</name>
</gene>
<dbReference type="Proteomes" id="UP000030960">
    <property type="component" value="Unassembled WGS sequence"/>
</dbReference>
<dbReference type="AlphaFoldDB" id="A0A0B3RVW3"/>
<keyword evidence="1" id="KW-0732">Signal</keyword>
<sequence length="156" mass="16211">MSFIRLPALAAAFFIFATPSLSETVNAAGVGHGTSTATPMPVTDGLVIVHATSMYERFETEDPMNPFASAKGPCFGAILIDKGKVSGDGLCHYTDGDGDVAVVKWVANGIDAEGRTQGEWMVLGGTGKWATMTGGGTFDAGGDPYTNRVAGEMTRN</sequence>
<evidence type="ECO:0000313" key="3">
    <source>
        <dbReference type="Proteomes" id="UP000030960"/>
    </source>
</evidence>
<organism evidence="2 3">
    <name type="scientific">Mameliella alba</name>
    <dbReference type="NCBI Taxonomy" id="561184"/>
    <lineage>
        <taxon>Bacteria</taxon>
        <taxon>Pseudomonadati</taxon>
        <taxon>Pseudomonadota</taxon>
        <taxon>Alphaproteobacteria</taxon>
        <taxon>Rhodobacterales</taxon>
        <taxon>Roseobacteraceae</taxon>
        <taxon>Mameliella</taxon>
    </lineage>
</organism>
<dbReference type="EMBL" id="JSUQ01000001">
    <property type="protein sequence ID" value="KHQ55045.1"/>
    <property type="molecule type" value="Genomic_DNA"/>
</dbReference>
<dbReference type="STRING" id="561184.SAMN05216376_10381"/>
<dbReference type="OrthoDB" id="7862633at2"/>
<accession>A0A0B3RVW3</accession>
<evidence type="ECO:0000313" key="2">
    <source>
        <dbReference type="EMBL" id="KHQ55045.1"/>
    </source>
</evidence>
<evidence type="ECO:0000256" key="1">
    <source>
        <dbReference type="SAM" id="SignalP"/>
    </source>
</evidence>